<dbReference type="InterPro" id="IPR011990">
    <property type="entry name" value="TPR-like_helical_dom_sf"/>
</dbReference>
<comment type="caution">
    <text evidence="2">The sequence shown here is derived from an EMBL/GenBank/DDBJ whole genome shotgun (WGS) entry which is preliminary data.</text>
</comment>
<name>A0ABP8KMB0_9BACT</name>
<protein>
    <recommendedName>
        <fullName evidence="1">TOTE conflict systems S1/CSD-like domain-containing protein</fullName>
    </recommendedName>
</protein>
<reference evidence="3" key="1">
    <citation type="journal article" date="2019" name="Int. J. Syst. Evol. Microbiol.">
        <title>The Global Catalogue of Microorganisms (GCM) 10K type strain sequencing project: providing services to taxonomists for standard genome sequencing and annotation.</title>
        <authorList>
            <consortium name="The Broad Institute Genomics Platform"/>
            <consortium name="The Broad Institute Genome Sequencing Center for Infectious Disease"/>
            <person name="Wu L."/>
            <person name="Ma J."/>
        </authorList>
    </citation>
    <scope>NUCLEOTIDE SEQUENCE [LARGE SCALE GENOMIC DNA]</scope>
    <source>
        <strain evidence="3">JCM 17925</strain>
    </source>
</reference>
<organism evidence="2 3">
    <name type="scientific">Nibrella viscosa</name>
    <dbReference type="NCBI Taxonomy" id="1084524"/>
    <lineage>
        <taxon>Bacteria</taxon>
        <taxon>Pseudomonadati</taxon>
        <taxon>Bacteroidota</taxon>
        <taxon>Cytophagia</taxon>
        <taxon>Cytophagales</taxon>
        <taxon>Spirosomataceae</taxon>
        <taxon>Nibrella</taxon>
    </lineage>
</organism>
<gene>
    <name evidence="2" type="ORF">GCM10023187_34520</name>
</gene>
<evidence type="ECO:0000313" key="3">
    <source>
        <dbReference type="Proteomes" id="UP001500936"/>
    </source>
</evidence>
<accession>A0ABP8KMB0</accession>
<keyword evidence="3" id="KW-1185">Reference proteome</keyword>
<sequence>MTTQTIRALRQSGNLREAYQQARALYETDPTNDRNRRELAWVYTDLLKEAADEAAPVRLLRGLRLLADFPMGADELRWRGQVLWPVNRYLLRTPADRLPLRDLAELVALSRLFLDPEPSLVRSVWIKGLLRHSSTGVDWLGILGNGGWDAFREEDYQPETLPGGNADQSGGTTLSPLVERVCMAVSRQLLQLVPLLEEMVLPVLDRLRALAAQYPDWTFLPYYQARLLLALGRADEAIPAFLPFARRKQRDFWVWDLLADLVAAEPRLAISCYAKALSLSAPEPFLVKVRQKLATVLIGQNRWAEARTEIDRLVATRRQEGWKIPAEVEQWLNDDQYTQAVPASADWYGTARPAAEALLWTDLPETVVLVTAVDAGQGLVSYAADAYTQGRFRTAQVGSAAGMALPEVGSSLALRLERDEKDGRPQVRVRTVRPTDQAPAVALRPATGPLKVAPGGFGFVQDVYVPADLLGSRGLRANQLVSVVGHACYDPKKNNLGWRAFEISVE</sequence>
<dbReference type="Proteomes" id="UP001500936">
    <property type="component" value="Unassembled WGS sequence"/>
</dbReference>
<proteinExistence type="predicted"/>
<dbReference type="Pfam" id="PF22707">
    <property type="entry name" value="S1CSD-TOTE-2"/>
    <property type="match status" value="1"/>
</dbReference>
<dbReference type="InterPro" id="IPR054283">
    <property type="entry name" value="DUF7017"/>
</dbReference>
<evidence type="ECO:0000259" key="1">
    <source>
        <dbReference type="Pfam" id="PF22707"/>
    </source>
</evidence>
<dbReference type="InterPro" id="IPR054427">
    <property type="entry name" value="S1CSD-TOTE-2"/>
</dbReference>
<dbReference type="Pfam" id="PF22860">
    <property type="entry name" value="DUF7017"/>
    <property type="match status" value="1"/>
</dbReference>
<dbReference type="EMBL" id="BAABHB010000007">
    <property type="protein sequence ID" value="GAA4410202.1"/>
    <property type="molecule type" value="Genomic_DNA"/>
</dbReference>
<evidence type="ECO:0000313" key="2">
    <source>
        <dbReference type="EMBL" id="GAA4410202.1"/>
    </source>
</evidence>
<dbReference type="SUPFAM" id="SSF48452">
    <property type="entry name" value="TPR-like"/>
    <property type="match status" value="1"/>
</dbReference>
<dbReference type="Gene3D" id="1.25.40.10">
    <property type="entry name" value="Tetratricopeptide repeat domain"/>
    <property type="match status" value="1"/>
</dbReference>
<feature type="domain" description="TOTE conflict systems S1/CSD-like" evidence="1">
    <location>
        <begin position="447"/>
        <end position="503"/>
    </location>
</feature>
<dbReference type="RefSeq" id="WP_345269112.1">
    <property type="nucleotide sequence ID" value="NZ_BAABHB010000007.1"/>
</dbReference>